<protein>
    <recommendedName>
        <fullName evidence="3">F-box domain-containing protein</fullName>
    </recommendedName>
</protein>
<keyword evidence="2" id="KW-1185">Reference proteome</keyword>
<evidence type="ECO:0000313" key="1">
    <source>
        <dbReference type="EMBL" id="PBK59310.1"/>
    </source>
</evidence>
<gene>
    <name evidence="1" type="ORF">ARMSODRAFT_1090832</name>
</gene>
<dbReference type="Proteomes" id="UP000218334">
    <property type="component" value="Unassembled WGS sequence"/>
</dbReference>
<evidence type="ECO:0008006" key="3">
    <source>
        <dbReference type="Google" id="ProtNLM"/>
    </source>
</evidence>
<name>A0A2H3ANQ3_9AGAR</name>
<accession>A0A2H3ANQ3</accession>
<dbReference type="AlphaFoldDB" id="A0A2H3ANQ3"/>
<evidence type="ECO:0000313" key="2">
    <source>
        <dbReference type="Proteomes" id="UP000218334"/>
    </source>
</evidence>
<proteinExistence type="predicted"/>
<reference evidence="2" key="1">
    <citation type="journal article" date="2017" name="Nat. Ecol. Evol.">
        <title>Genome expansion and lineage-specific genetic innovations in the forest pathogenic fungi Armillaria.</title>
        <authorList>
            <person name="Sipos G."/>
            <person name="Prasanna A.N."/>
            <person name="Walter M.C."/>
            <person name="O'Connor E."/>
            <person name="Balint B."/>
            <person name="Krizsan K."/>
            <person name="Kiss B."/>
            <person name="Hess J."/>
            <person name="Varga T."/>
            <person name="Slot J."/>
            <person name="Riley R."/>
            <person name="Boka B."/>
            <person name="Rigling D."/>
            <person name="Barry K."/>
            <person name="Lee J."/>
            <person name="Mihaltcheva S."/>
            <person name="LaButti K."/>
            <person name="Lipzen A."/>
            <person name="Waldron R."/>
            <person name="Moloney N.M."/>
            <person name="Sperisen C."/>
            <person name="Kredics L."/>
            <person name="Vagvoelgyi C."/>
            <person name="Patrignani A."/>
            <person name="Fitzpatrick D."/>
            <person name="Nagy I."/>
            <person name="Doyle S."/>
            <person name="Anderson J.B."/>
            <person name="Grigoriev I.V."/>
            <person name="Gueldener U."/>
            <person name="Muensterkoetter M."/>
            <person name="Nagy L.G."/>
        </authorList>
    </citation>
    <scope>NUCLEOTIDE SEQUENCE [LARGE SCALE GENOMIC DNA]</scope>
    <source>
        <strain evidence="2">28-4</strain>
    </source>
</reference>
<organism evidence="1 2">
    <name type="scientific">Armillaria solidipes</name>
    <dbReference type="NCBI Taxonomy" id="1076256"/>
    <lineage>
        <taxon>Eukaryota</taxon>
        <taxon>Fungi</taxon>
        <taxon>Dikarya</taxon>
        <taxon>Basidiomycota</taxon>
        <taxon>Agaricomycotina</taxon>
        <taxon>Agaricomycetes</taxon>
        <taxon>Agaricomycetidae</taxon>
        <taxon>Agaricales</taxon>
        <taxon>Marasmiineae</taxon>
        <taxon>Physalacriaceae</taxon>
        <taxon>Armillaria</taxon>
    </lineage>
</organism>
<dbReference type="EMBL" id="KZ293507">
    <property type="protein sequence ID" value="PBK59310.1"/>
    <property type="molecule type" value="Genomic_DNA"/>
</dbReference>
<sequence>MLEPSRLPPEILDAIIDELQNDKKSLLQASLACKAICPRTRVHLFSIASLSSQSDCDRLLKLITLSPKLALHFKSLDIMMIQLQDIHETLAAYGGLTVIESLVNVTRLSLLMGDWRHMPDTVISSLQSRSYRTLAIGMSFEFRSVGEICSLVKNSPGLQQVSLTCGNALTEECGLDHSLHYPPAPIGLQVIEFALPLDSVGTLMKWASTPCPFSFRNIHTLNISLPDDSGTVSRHLYRYLALSDTVLKHLYVMHHVSGSLNASSRTLHITSIEKITVKVVRTSRVHYGLLFRIFEWWISNLSAVDEHCAIRSISFKVMLDLPVFQEEHPALEWEELWMRLDGCLASYKAASLERVAITFEPRVLTWDTLKARMEQNFLGLKRLGCELVLDAVT</sequence>